<organism evidence="1 2">
    <name type="scientific">Pseudomonas baetica</name>
    <dbReference type="NCBI Taxonomy" id="674054"/>
    <lineage>
        <taxon>Bacteria</taxon>
        <taxon>Pseudomonadati</taxon>
        <taxon>Pseudomonadota</taxon>
        <taxon>Gammaproteobacteria</taxon>
        <taxon>Pseudomonadales</taxon>
        <taxon>Pseudomonadaceae</taxon>
        <taxon>Pseudomonas</taxon>
    </lineage>
</organism>
<evidence type="ECO:0000313" key="2">
    <source>
        <dbReference type="Proteomes" id="UP000232455"/>
    </source>
</evidence>
<dbReference type="Proteomes" id="UP000232455">
    <property type="component" value="Unassembled WGS sequence"/>
</dbReference>
<name>A0ABX4PTG3_9PSED</name>
<keyword evidence="2" id="KW-1185">Reference proteome</keyword>
<reference evidence="1 2" key="1">
    <citation type="submission" date="2017-11" db="EMBL/GenBank/DDBJ databases">
        <title>Genome sequencing of a diverse group of Pseudomonas species.</title>
        <authorList>
            <person name="Loper J."/>
        </authorList>
    </citation>
    <scope>NUCLEOTIDE SEQUENCE [LARGE SCALE GENOMIC DNA]</scope>
    <source>
        <strain evidence="1 2">LMG 25716</strain>
    </source>
</reference>
<dbReference type="EMBL" id="PHHE01000001">
    <property type="protein sequence ID" value="PKA67320.1"/>
    <property type="molecule type" value="Genomic_DNA"/>
</dbReference>
<protein>
    <submittedName>
        <fullName evidence="1">Uncharacterized protein</fullName>
    </submittedName>
</protein>
<proteinExistence type="predicted"/>
<evidence type="ECO:0000313" key="1">
    <source>
        <dbReference type="EMBL" id="PKA67320.1"/>
    </source>
</evidence>
<gene>
    <name evidence="1" type="ORF">ATI02_0015</name>
</gene>
<sequence>MFPKEIKADRELLDGGRFAFNVQHDTLGKLGRIILQPAQQGGSQVTYEVIDLSDGRFDQRKALMESLAKIVTAAFENARR</sequence>
<dbReference type="RefSeq" id="WP_100845113.1">
    <property type="nucleotide sequence ID" value="NZ_PKLC01000021.1"/>
</dbReference>
<comment type="caution">
    <text evidence="1">The sequence shown here is derived from an EMBL/GenBank/DDBJ whole genome shotgun (WGS) entry which is preliminary data.</text>
</comment>
<accession>A0ABX4PTG3</accession>